<dbReference type="Gene3D" id="1.10.10.10">
    <property type="entry name" value="Winged helix-like DNA-binding domain superfamily/Winged helix DNA-binding domain"/>
    <property type="match status" value="1"/>
</dbReference>
<evidence type="ECO:0000256" key="2">
    <source>
        <dbReference type="ARBA" id="ARBA00023015"/>
    </source>
</evidence>
<organism evidence="8 9">
    <name type="scientific">Butyricicoccus faecihominis</name>
    <dbReference type="NCBI Taxonomy" id="1712515"/>
    <lineage>
        <taxon>Bacteria</taxon>
        <taxon>Bacillati</taxon>
        <taxon>Bacillota</taxon>
        <taxon>Clostridia</taxon>
        <taxon>Eubacteriales</taxon>
        <taxon>Butyricicoccaceae</taxon>
        <taxon>Butyricicoccus</taxon>
    </lineage>
</organism>
<dbReference type="PANTHER" id="PTHR43133">
    <property type="entry name" value="RNA POLYMERASE ECF-TYPE SIGMA FACTO"/>
    <property type="match status" value="1"/>
</dbReference>
<evidence type="ECO:0000256" key="4">
    <source>
        <dbReference type="ARBA" id="ARBA00023125"/>
    </source>
</evidence>
<dbReference type="EMBL" id="BLYJ01000043">
    <property type="protein sequence ID" value="GFO89350.1"/>
    <property type="molecule type" value="Genomic_DNA"/>
</dbReference>
<dbReference type="RefSeq" id="WP_158578365.1">
    <property type="nucleotide sequence ID" value="NZ_BLYJ01000043.1"/>
</dbReference>
<proteinExistence type="inferred from homology"/>
<evidence type="ECO:0000256" key="3">
    <source>
        <dbReference type="ARBA" id="ARBA00023082"/>
    </source>
</evidence>
<dbReference type="InterPro" id="IPR036388">
    <property type="entry name" value="WH-like_DNA-bd_sf"/>
</dbReference>
<dbReference type="NCBIfam" id="TIGR02937">
    <property type="entry name" value="sigma70-ECF"/>
    <property type="match status" value="1"/>
</dbReference>
<evidence type="ECO:0000313" key="9">
    <source>
        <dbReference type="Proteomes" id="UP000620147"/>
    </source>
</evidence>
<keyword evidence="9" id="KW-1185">Reference proteome</keyword>
<dbReference type="Pfam" id="PF08281">
    <property type="entry name" value="Sigma70_r4_2"/>
    <property type="match status" value="1"/>
</dbReference>
<keyword evidence="5" id="KW-0804">Transcription</keyword>
<feature type="domain" description="RNA polymerase sigma factor 70 region 4 type 2" evidence="7">
    <location>
        <begin position="117"/>
        <end position="168"/>
    </location>
</feature>
<evidence type="ECO:0000256" key="1">
    <source>
        <dbReference type="ARBA" id="ARBA00010641"/>
    </source>
</evidence>
<keyword evidence="4" id="KW-0238">DNA-binding</keyword>
<dbReference type="InterPro" id="IPR013325">
    <property type="entry name" value="RNA_pol_sigma_r2"/>
</dbReference>
<accession>A0ABQ1E323</accession>
<evidence type="ECO:0000313" key="8">
    <source>
        <dbReference type="EMBL" id="GFO89350.1"/>
    </source>
</evidence>
<dbReference type="InterPro" id="IPR013324">
    <property type="entry name" value="RNA_pol_sigma_r3/r4-like"/>
</dbReference>
<dbReference type="InterPro" id="IPR013249">
    <property type="entry name" value="RNA_pol_sigma70_r4_t2"/>
</dbReference>
<keyword evidence="3" id="KW-0731">Sigma factor</keyword>
<dbReference type="InterPro" id="IPR014284">
    <property type="entry name" value="RNA_pol_sigma-70_dom"/>
</dbReference>
<evidence type="ECO:0000259" key="7">
    <source>
        <dbReference type="Pfam" id="PF08281"/>
    </source>
</evidence>
<evidence type="ECO:0000256" key="5">
    <source>
        <dbReference type="ARBA" id="ARBA00023163"/>
    </source>
</evidence>
<dbReference type="Gene3D" id="1.10.1740.10">
    <property type="match status" value="1"/>
</dbReference>
<keyword evidence="2" id="KW-0805">Transcription regulation</keyword>
<dbReference type="SUPFAM" id="SSF88659">
    <property type="entry name" value="Sigma3 and sigma4 domains of RNA polymerase sigma factors"/>
    <property type="match status" value="1"/>
</dbReference>
<dbReference type="PANTHER" id="PTHR43133:SF8">
    <property type="entry name" value="RNA POLYMERASE SIGMA FACTOR HI_1459-RELATED"/>
    <property type="match status" value="1"/>
</dbReference>
<reference evidence="8 9" key="1">
    <citation type="submission" date="2020-06" db="EMBL/GenBank/DDBJ databases">
        <title>Characterization of fructooligosaccharide metabolism and fructooligosaccharide-degrading enzymes in human commensal butyrate producers.</title>
        <authorList>
            <person name="Tanno H."/>
            <person name="Fujii T."/>
            <person name="Hirano K."/>
            <person name="Maeno S."/>
            <person name="Tonozuka T."/>
            <person name="Sakamoto M."/>
            <person name="Ohkuma M."/>
            <person name="Tochio T."/>
            <person name="Endo A."/>
        </authorList>
    </citation>
    <scope>NUCLEOTIDE SEQUENCE [LARGE SCALE GENOMIC DNA]</scope>
    <source>
        <strain evidence="8 9">JCM 31056</strain>
    </source>
</reference>
<dbReference type="CDD" id="cd06171">
    <property type="entry name" value="Sigma70_r4"/>
    <property type="match status" value="1"/>
</dbReference>
<dbReference type="Pfam" id="PF04542">
    <property type="entry name" value="Sigma70_r2"/>
    <property type="match status" value="1"/>
</dbReference>
<comment type="similarity">
    <text evidence="1">Belongs to the sigma-70 factor family. ECF subfamily.</text>
</comment>
<protein>
    <submittedName>
        <fullName evidence="8">RNA polymerase sigma factor</fullName>
    </submittedName>
</protein>
<gene>
    <name evidence="8" type="primary">csfU</name>
    <name evidence="8" type="ORF">BUFA31_25140</name>
</gene>
<evidence type="ECO:0000259" key="6">
    <source>
        <dbReference type="Pfam" id="PF04542"/>
    </source>
</evidence>
<sequence length="177" mass="20625">MEYSDHELVRGIKGGDKSALELLVRRWYPRIYGYVFKLTGHEQDAYDLTQDVFIAMMQSIGSYTPWRKFDSWLFTIAHNKCMDYFRFRQKIVQVEDTVFDRPDPAASFEDMAAVSMSVKAALEKLPAAQREAVILHYFHQFTAKEIAQMTNTPLPTVKSRLRAARNTLSDKLREDFE</sequence>
<dbReference type="InterPro" id="IPR039425">
    <property type="entry name" value="RNA_pol_sigma-70-like"/>
</dbReference>
<comment type="caution">
    <text evidence="8">The sequence shown here is derived from an EMBL/GenBank/DDBJ whole genome shotgun (WGS) entry which is preliminary data.</text>
</comment>
<name>A0ABQ1E323_9FIRM</name>
<feature type="domain" description="RNA polymerase sigma-70 region 2" evidence="6">
    <location>
        <begin position="23"/>
        <end position="90"/>
    </location>
</feature>
<dbReference type="Proteomes" id="UP000620147">
    <property type="component" value="Unassembled WGS sequence"/>
</dbReference>
<dbReference type="SUPFAM" id="SSF88946">
    <property type="entry name" value="Sigma2 domain of RNA polymerase sigma factors"/>
    <property type="match status" value="1"/>
</dbReference>
<dbReference type="InterPro" id="IPR007627">
    <property type="entry name" value="RNA_pol_sigma70_r2"/>
</dbReference>